<name>A0A1H5IP46_PSEAG</name>
<dbReference type="RefSeq" id="WP_090387395.1">
    <property type="nucleotide sequence ID" value="NZ_FNSC01000001.1"/>
</dbReference>
<evidence type="ECO:0000313" key="4">
    <source>
        <dbReference type="Proteomes" id="UP000242849"/>
    </source>
</evidence>
<organism evidence="3 4">
    <name type="scientific">Pseudomonas anguilliseptica</name>
    <dbReference type="NCBI Taxonomy" id="53406"/>
    <lineage>
        <taxon>Bacteria</taxon>
        <taxon>Pseudomonadati</taxon>
        <taxon>Pseudomonadota</taxon>
        <taxon>Gammaproteobacteria</taxon>
        <taxon>Pseudomonadales</taxon>
        <taxon>Pseudomonadaceae</taxon>
        <taxon>Pseudomonas</taxon>
    </lineage>
</organism>
<evidence type="ECO:0000313" key="3">
    <source>
        <dbReference type="EMBL" id="SEE41844.1"/>
    </source>
</evidence>
<dbReference type="InterPro" id="IPR041651">
    <property type="entry name" value="DUF5610"/>
</dbReference>
<dbReference type="STRING" id="53406.SAMN05421553_4747"/>
<feature type="region of interest" description="Disordered" evidence="1">
    <location>
        <begin position="1"/>
        <end position="22"/>
    </location>
</feature>
<dbReference type="Pfam" id="PF18433">
    <property type="entry name" value="DUF5610"/>
    <property type="match status" value="1"/>
</dbReference>
<dbReference type="AlphaFoldDB" id="A0A1H5IP46"/>
<protein>
    <recommendedName>
        <fullName evidence="2">DUF5610 domain-containing protein</fullName>
    </recommendedName>
</protein>
<feature type="compositionally biased region" description="Polar residues" evidence="1">
    <location>
        <begin position="7"/>
        <end position="19"/>
    </location>
</feature>
<gene>
    <name evidence="3" type="ORF">SAMN05421553_4747</name>
</gene>
<proteinExistence type="predicted"/>
<reference evidence="4" key="1">
    <citation type="submission" date="2016-10" db="EMBL/GenBank/DDBJ databases">
        <authorList>
            <person name="Varghese N."/>
            <person name="Submissions S."/>
        </authorList>
    </citation>
    <scope>NUCLEOTIDE SEQUENCE [LARGE SCALE GENOMIC DNA]</scope>
    <source>
        <strain evidence="4">DSM 12111</strain>
    </source>
</reference>
<dbReference type="Proteomes" id="UP000242849">
    <property type="component" value="Unassembled WGS sequence"/>
</dbReference>
<keyword evidence="4" id="KW-1185">Reference proteome</keyword>
<evidence type="ECO:0000256" key="1">
    <source>
        <dbReference type="SAM" id="MobiDB-lite"/>
    </source>
</evidence>
<sequence length="384" mass="40524">MNPLAANLSSASRPTSATAQPVVRNVADAQATLANRLAERLGLEPGALAGKANDYTPEKVAGRILGFIEQRLQSEQAAGADPSKLKGLLEQARSGVEKGFAEARKILDGMGVLQGKVASDIGDTYQKIQDGFSDLDKRFNPDAALVEGSTNIAAYSERFAAQAETFDMEVTTRDGDRLRISIAQASANWSQSGVVASSNGNGSSVVASSQSGSLQIGAWQVSVEGELDDEERAALEKLFGQVQDLSNKFYAGDLSSAFDRAMALEMDGEQLASMSLRLTQTTVRQATDAYSAVAQDGGQAASAVNSSLIDYAQGLLDALRSANQVAEEGTAKTSLLDMLKGGFSLDERFDSGRLDKAEQLNSRLLDGLQNLLNPALDSSKSKDA</sequence>
<feature type="domain" description="DUF5610" evidence="2">
    <location>
        <begin position="26"/>
        <end position="135"/>
    </location>
</feature>
<dbReference type="EMBL" id="FNSC01000001">
    <property type="protein sequence ID" value="SEE41844.1"/>
    <property type="molecule type" value="Genomic_DNA"/>
</dbReference>
<dbReference type="OrthoDB" id="7366224at2"/>
<evidence type="ECO:0000259" key="2">
    <source>
        <dbReference type="Pfam" id="PF18433"/>
    </source>
</evidence>
<dbReference type="Gene3D" id="1.10.132.90">
    <property type="match status" value="1"/>
</dbReference>
<accession>A0A1H5IP46</accession>